<evidence type="ECO:0000313" key="8">
    <source>
        <dbReference type="Proteomes" id="UP000286594"/>
    </source>
</evidence>
<dbReference type="GO" id="GO:0006310">
    <property type="term" value="P:DNA recombination"/>
    <property type="evidence" value="ECO:0007669"/>
    <property type="project" value="UniProtKB-KW"/>
</dbReference>
<evidence type="ECO:0000259" key="6">
    <source>
        <dbReference type="PROSITE" id="PS51898"/>
    </source>
</evidence>
<evidence type="ECO:0000313" key="7">
    <source>
        <dbReference type="EMBL" id="RWR51955.1"/>
    </source>
</evidence>
<name>A0A443LS12_9RHOB</name>
<accession>A0A443LS12</accession>
<dbReference type="AlphaFoldDB" id="A0A443LS12"/>
<keyword evidence="2" id="KW-0229">DNA integration</keyword>
<dbReference type="SUPFAM" id="SSF56349">
    <property type="entry name" value="DNA breaking-rejoining enzymes"/>
    <property type="match status" value="1"/>
</dbReference>
<dbReference type="InterPro" id="IPR011010">
    <property type="entry name" value="DNA_brk_join_enz"/>
</dbReference>
<evidence type="ECO:0000256" key="4">
    <source>
        <dbReference type="ARBA" id="ARBA00023172"/>
    </source>
</evidence>
<dbReference type="Gene3D" id="1.10.443.10">
    <property type="entry name" value="Intergrase catalytic core"/>
    <property type="match status" value="1"/>
</dbReference>
<feature type="region of interest" description="Disordered" evidence="5">
    <location>
        <begin position="27"/>
        <end position="64"/>
    </location>
</feature>
<dbReference type="Proteomes" id="UP000286594">
    <property type="component" value="Unassembled WGS sequence"/>
</dbReference>
<dbReference type="CDD" id="cd01189">
    <property type="entry name" value="INT_ICEBs1_C_like"/>
    <property type="match status" value="1"/>
</dbReference>
<dbReference type="InterPro" id="IPR010998">
    <property type="entry name" value="Integrase_recombinase_N"/>
</dbReference>
<organism evidence="7 8">
    <name type="scientific">Paenirhodobacter ferrireducens</name>
    <dbReference type="NCBI Taxonomy" id="1215032"/>
    <lineage>
        <taxon>Bacteria</taxon>
        <taxon>Pseudomonadati</taxon>
        <taxon>Pseudomonadota</taxon>
        <taxon>Alphaproteobacteria</taxon>
        <taxon>Rhodobacterales</taxon>
        <taxon>Rhodobacter group</taxon>
        <taxon>Paenirhodobacter</taxon>
    </lineage>
</organism>
<evidence type="ECO:0000256" key="5">
    <source>
        <dbReference type="SAM" id="MobiDB-lite"/>
    </source>
</evidence>
<dbReference type="Pfam" id="PF00589">
    <property type="entry name" value="Phage_integrase"/>
    <property type="match status" value="1"/>
</dbReference>
<dbReference type="GO" id="GO:0003677">
    <property type="term" value="F:DNA binding"/>
    <property type="evidence" value="ECO:0007669"/>
    <property type="project" value="UniProtKB-KW"/>
</dbReference>
<keyword evidence="3" id="KW-0238">DNA-binding</keyword>
<dbReference type="EMBL" id="SAVB01000003">
    <property type="protein sequence ID" value="RWR51955.1"/>
    <property type="molecule type" value="Genomic_DNA"/>
</dbReference>
<dbReference type="Gene3D" id="1.10.150.130">
    <property type="match status" value="1"/>
</dbReference>
<dbReference type="GO" id="GO:0015074">
    <property type="term" value="P:DNA integration"/>
    <property type="evidence" value="ECO:0007669"/>
    <property type="project" value="UniProtKB-KW"/>
</dbReference>
<evidence type="ECO:0000256" key="2">
    <source>
        <dbReference type="ARBA" id="ARBA00022908"/>
    </source>
</evidence>
<dbReference type="PROSITE" id="PS51898">
    <property type="entry name" value="TYR_RECOMBINASE"/>
    <property type="match status" value="1"/>
</dbReference>
<feature type="compositionally biased region" description="Basic and acidic residues" evidence="5">
    <location>
        <begin position="27"/>
        <end position="54"/>
    </location>
</feature>
<comment type="similarity">
    <text evidence="1">Belongs to the 'phage' integrase family.</text>
</comment>
<proteinExistence type="inferred from homology"/>
<protein>
    <submittedName>
        <fullName evidence="7">Site-specific integrase</fullName>
    </submittedName>
</protein>
<gene>
    <name evidence="7" type="ORF">EOW65_03645</name>
</gene>
<sequence>MAYVVDKMVPGKAGKERKVYIARWKQDGKTREKSFSKQKEAKDYARDMEARHEQAGQSSVASGPAKKASFEELATLYTAALEAGYDGRDPLEAQTLRTYRSYIAWHAQPQFAPYGDCRAITAGDMEELRETLTKKVVGGEKLSPRTIREVLRLSKAVLAFGVKHGYLEAVPGALVTLPPTRREKAANKAKKDEGVFTPAQVEALLQAADSLAADKNRQIARTWQLYRPLAYFLVWTGARISEARGFPRSGFDKAAGLIKIRQRAAEAGEIGVTKSAEGRRDIPLHPDLVAPLEAAMRLHKHDLVFASSAGTPRSYHNLYNRMLKPLVKRANALAAANKEGGVSVPMLGFHAIRHAYAARLIAAGANLKQLQVWMGHHDPAFTLKEYGHLFDDDGSAAAVMARMALPSQRGKSMAKGE</sequence>
<dbReference type="InterPro" id="IPR002104">
    <property type="entry name" value="Integrase_catalytic"/>
</dbReference>
<dbReference type="PANTHER" id="PTHR30349">
    <property type="entry name" value="PHAGE INTEGRASE-RELATED"/>
    <property type="match status" value="1"/>
</dbReference>
<reference evidence="7 8" key="1">
    <citation type="submission" date="2019-01" db="EMBL/GenBank/DDBJ databases">
        <title>Sinorhodobacter populi sp. nov. isolated from the symptomatic bark tissue of Populus euramericana canker.</title>
        <authorList>
            <person name="Xu G."/>
        </authorList>
    </citation>
    <scope>NUCLEOTIDE SEQUENCE [LARGE SCALE GENOMIC DNA]</scope>
    <source>
        <strain evidence="7 8">CCTCC AB2012026</strain>
    </source>
</reference>
<dbReference type="InterPro" id="IPR050090">
    <property type="entry name" value="Tyrosine_recombinase_XerCD"/>
</dbReference>
<dbReference type="PANTHER" id="PTHR30349:SF64">
    <property type="entry name" value="PROPHAGE INTEGRASE INTD-RELATED"/>
    <property type="match status" value="1"/>
</dbReference>
<evidence type="ECO:0000256" key="3">
    <source>
        <dbReference type="ARBA" id="ARBA00023125"/>
    </source>
</evidence>
<comment type="caution">
    <text evidence="7">The sequence shown here is derived from an EMBL/GenBank/DDBJ whole genome shotgun (WGS) entry which is preliminary data.</text>
</comment>
<evidence type="ECO:0000256" key="1">
    <source>
        <dbReference type="ARBA" id="ARBA00008857"/>
    </source>
</evidence>
<feature type="domain" description="Tyr recombinase" evidence="6">
    <location>
        <begin position="191"/>
        <end position="400"/>
    </location>
</feature>
<dbReference type="InterPro" id="IPR013762">
    <property type="entry name" value="Integrase-like_cat_sf"/>
</dbReference>
<dbReference type="OrthoDB" id="9785687at2"/>
<keyword evidence="4" id="KW-0233">DNA recombination</keyword>
<keyword evidence="8" id="KW-1185">Reference proteome</keyword>